<proteinExistence type="predicted"/>
<dbReference type="EMBL" id="KK107139">
    <property type="protein sequence ID" value="EZA57911.1"/>
    <property type="molecule type" value="Genomic_DNA"/>
</dbReference>
<keyword evidence="2" id="KW-1185">Reference proteome</keyword>
<name>A0A026WQE2_OOCBI</name>
<dbReference type="Proteomes" id="UP000053097">
    <property type="component" value="Unassembled WGS sequence"/>
</dbReference>
<reference evidence="1 2" key="1">
    <citation type="journal article" date="2014" name="Curr. Biol.">
        <title>The genome of the clonal raider ant Cerapachys biroi.</title>
        <authorList>
            <person name="Oxley P.R."/>
            <person name="Ji L."/>
            <person name="Fetter-Pruneda I."/>
            <person name="McKenzie S.K."/>
            <person name="Li C."/>
            <person name="Hu H."/>
            <person name="Zhang G."/>
            <person name="Kronauer D.J."/>
        </authorList>
    </citation>
    <scope>NUCLEOTIDE SEQUENCE [LARGE SCALE GENOMIC DNA]</scope>
</reference>
<accession>A0A026WQE2</accession>
<protein>
    <submittedName>
        <fullName evidence="1">Uncharacterized protein</fullName>
    </submittedName>
</protein>
<sequence>MACLEAAACPDLVQAGTVLAAVLLRDLDHPATPLSATSASVIAQAPRAPFAHRAVHHCGSYPALVEAADLC</sequence>
<evidence type="ECO:0000313" key="1">
    <source>
        <dbReference type="EMBL" id="EZA57911.1"/>
    </source>
</evidence>
<dbReference type="AlphaFoldDB" id="A0A026WQE2"/>
<organism evidence="1 2">
    <name type="scientific">Ooceraea biroi</name>
    <name type="common">Clonal raider ant</name>
    <name type="synonym">Cerapachys biroi</name>
    <dbReference type="NCBI Taxonomy" id="2015173"/>
    <lineage>
        <taxon>Eukaryota</taxon>
        <taxon>Metazoa</taxon>
        <taxon>Ecdysozoa</taxon>
        <taxon>Arthropoda</taxon>
        <taxon>Hexapoda</taxon>
        <taxon>Insecta</taxon>
        <taxon>Pterygota</taxon>
        <taxon>Neoptera</taxon>
        <taxon>Endopterygota</taxon>
        <taxon>Hymenoptera</taxon>
        <taxon>Apocrita</taxon>
        <taxon>Aculeata</taxon>
        <taxon>Formicoidea</taxon>
        <taxon>Formicidae</taxon>
        <taxon>Dorylinae</taxon>
        <taxon>Ooceraea</taxon>
    </lineage>
</organism>
<gene>
    <name evidence="1" type="ORF">X777_01013</name>
</gene>
<evidence type="ECO:0000313" key="2">
    <source>
        <dbReference type="Proteomes" id="UP000053097"/>
    </source>
</evidence>